<evidence type="ECO:0000256" key="3">
    <source>
        <dbReference type="ARBA" id="ARBA00022964"/>
    </source>
</evidence>
<dbReference type="PROSITE" id="PS51184">
    <property type="entry name" value="JMJC"/>
    <property type="match status" value="1"/>
</dbReference>
<dbReference type="PANTHER" id="PTHR13096">
    <property type="entry name" value="MINA53 MYC INDUCED NUCLEAR ANTIGEN"/>
    <property type="match status" value="1"/>
</dbReference>
<keyword evidence="4" id="KW-0560">Oxidoreductase</keyword>
<comment type="caution">
    <text evidence="7">The sequence shown here is derived from an EMBL/GenBank/DDBJ whole genome shotgun (WGS) entry which is preliminary data.</text>
</comment>
<name>A0A1V3KIR1_9PAST</name>
<dbReference type="InterPro" id="IPR039994">
    <property type="entry name" value="NO66-like"/>
</dbReference>
<evidence type="ECO:0000313" key="7">
    <source>
        <dbReference type="EMBL" id="OOF77268.1"/>
    </source>
</evidence>
<dbReference type="SMART" id="SM00558">
    <property type="entry name" value="JmjC"/>
    <property type="match status" value="1"/>
</dbReference>
<evidence type="ECO:0000256" key="1">
    <source>
        <dbReference type="ARBA" id="ARBA00001954"/>
    </source>
</evidence>
<evidence type="ECO:0000256" key="4">
    <source>
        <dbReference type="ARBA" id="ARBA00023002"/>
    </source>
</evidence>
<evidence type="ECO:0000313" key="8">
    <source>
        <dbReference type="Proteomes" id="UP000189114"/>
    </source>
</evidence>
<dbReference type="Proteomes" id="UP000189114">
    <property type="component" value="Unassembled WGS sequence"/>
</dbReference>
<dbReference type="Gene3D" id="2.60.120.650">
    <property type="entry name" value="Cupin"/>
    <property type="match status" value="1"/>
</dbReference>
<protein>
    <submittedName>
        <fullName evidence="7">Ribosomal oxygenase</fullName>
    </submittedName>
</protein>
<dbReference type="SUPFAM" id="SSF51197">
    <property type="entry name" value="Clavaminate synthase-like"/>
    <property type="match status" value="1"/>
</dbReference>
<dbReference type="Gene3D" id="3.40.366.30">
    <property type="entry name" value="50S ribosomal protein L16 arginine hydroxylase, Chain A, Domain 2"/>
    <property type="match status" value="1"/>
</dbReference>
<dbReference type="InterPro" id="IPR003347">
    <property type="entry name" value="JmjC_dom"/>
</dbReference>
<dbReference type="EMBL" id="MLAE01000047">
    <property type="protein sequence ID" value="OOF77268.1"/>
    <property type="molecule type" value="Genomic_DNA"/>
</dbReference>
<feature type="domain" description="JmjC" evidence="6">
    <location>
        <begin position="104"/>
        <end position="233"/>
    </location>
</feature>
<dbReference type="Pfam" id="PF20514">
    <property type="entry name" value="WHD_ROXA"/>
    <property type="match status" value="1"/>
</dbReference>
<dbReference type="GO" id="GO:0046872">
    <property type="term" value="F:metal ion binding"/>
    <property type="evidence" value="ECO:0007669"/>
    <property type="project" value="UniProtKB-KW"/>
</dbReference>
<dbReference type="GO" id="GO:0016706">
    <property type="term" value="F:2-oxoglutarate-dependent dioxygenase activity"/>
    <property type="evidence" value="ECO:0007669"/>
    <property type="project" value="TreeGrafter"/>
</dbReference>
<dbReference type="RefSeq" id="WP_077587140.1">
    <property type="nucleotide sequence ID" value="NZ_MLAE01000047.1"/>
</dbReference>
<dbReference type="InterPro" id="IPR046799">
    <property type="entry name" value="ROXA-like_wH"/>
</dbReference>
<evidence type="ECO:0000256" key="2">
    <source>
        <dbReference type="ARBA" id="ARBA00022723"/>
    </source>
</evidence>
<comment type="cofactor">
    <cofactor evidence="1">
        <name>Fe(2+)</name>
        <dbReference type="ChEBI" id="CHEBI:29033"/>
    </cofactor>
</comment>
<gene>
    <name evidence="7" type="ORF">BKG96_08655</name>
</gene>
<organism evidence="7 8">
    <name type="scientific">Rodentibacter caecimuris</name>
    <dbReference type="NCBI Taxonomy" id="1796644"/>
    <lineage>
        <taxon>Bacteria</taxon>
        <taxon>Pseudomonadati</taxon>
        <taxon>Pseudomonadota</taxon>
        <taxon>Gammaproteobacteria</taxon>
        <taxon>Pasteurellales</taxon>
        <taxon>Pasteurellaceae</taxon>
        <taxon>Rodentibacter</taxon>
    </lineage>
</organism>
<sequence>MTALSLFPTDFCLPESITPEIFLRDYWQKKPLIIRNGLPEIVGQFEPQDIIELAQNEDVTARLIKTFSNDDWKVFFSPLTETDFKELPEKWSVLVQNMEQWSPELGQLWNKFGFIPQWQRDDIMVSYAPKGGSVGKHYDEYDVFLVQGYGRRRWQLGKWCDSSTAFKPNQPIRIFDDMGELVIDEVMNPGDILYIPARMAHYGVAEEDCLTFSFGLRYPNLTHLIDGISKGFCHQDPDLNLSEFDLPLRLTQSVQRSGKLADENIQVMKQQLLDKLAHSEAFDKLFKQAVASAVSSRRYELLVSEEMSDPEEVRADLEEGALLCQDNNCKLLYTENPLRIYANGEWLDELNLVETEVLKRLADGEFLDWAFLTDLTNETEDPETTMELLLDSICNWLDDGWVLLDDYV</sequence>
<keyword evidence="2" id="KW-0479">Metal-binding</keyword>
<dbReference type="Pfam" id="PF08007">
    <property type="entry name" value="JmjC_2"/>
    <property type="match status" value="1"/>
</dbReference>
<evidence type="ECO:0000259" key="6">
    <source>
        <dbReference type="PROSITE" id="PS51184"/>
    </source>
</evidence>
<dbReference type="AlphaFoldDB" id="A0A1V3KIR1"/>
<reference evidence="8" key="1">
    <citation type="submission" date="2016-10" db="EMBL/GenBank/DDBJ databases">
        <title>Rodentibacter gen. nov. and new species.</title>
        <authorList>
            <person name="Christensen H."/>
        </authorList>
    </citation>
    <scope>NUCLEOTIDE SEQUENCE [LARGE SCALE GENOMIC DNA]</scope>
    <source>
        <strain evidence="8">Ppn152</strain>
    </source>
</reference>
<evidence type="ECO:0000256" key="5">
    <source>
        <dbReference type="ARBA" id="ARBA00023004"/>
    </source>
</evidence>
<keyword evidence="5" id="KW-0408">Iron</keyword>
<dbReference type="PANTHER" id="PTHR13096:SF8">
    <property type="entry name" value="RIBOSOMAL OXYGENASE 1"/>
    <property type="match status" value="1"/>
</dbReference>
<accession>A0A1V3KIR1</accession>
<keyword evidence="3" id="KW-0223">Dioxygenase</keyword>
<proteinExistence type="predicted"/>